<keyword evidence="2" id="KW-1185">Reference proteome</keyword>
<organism evidence="1 2">
    <name type="scientific">Cirrhinus mrigala</name>
    <name type="common">Mrigala</name>
    <dbReference type="NCBI Taxonomy" id="683832"/>
    <lineage>
        <taxon>Eukaryota</taxon>
        <taxon>Metazoa</taxon>
        <taxon>Chordata</taxon>
        <taxon>Craniata</taxon>
        <taxon>Vertebrata</taxon>
        <taxon>Euteleostomi</taxon>
        <taxon>Actinopterygii</taxon>
        <taxon>Neopterygii</taxon>
        <taxon>Teleostei</taxon>
        <taxon>Ostariophysi</taxon>
        <taxon>Cypriniformes</taxon>
        <taxon>Cyprinidae</taxon>
        <taxon>Labeoninae</taxon>
        <taxon>Labeonini</taxon>
        <taxon>Cirrhinus</taxon>
    </lineage>
</organism>
<feature type="non-terminal residue" evidence="1">
    <location>
        <position position="1"/>
    </location>
</feature>
<accession>A0ABD0MJS6</accession>
<dbReference type="EMBL" id="JAMKFB020000295">
    <property type="protein sequence ID" value="KAL0150410.1"/>
    <property type="molecule type" value="Genomic_DNA"/>
</dbReference>
<evidence type="ECO:0000313" key="1">
    <source>
        <dbReference type="EMBL" id="KAL0150410.1"/>
    </source>
</evidence>
<dbReference type="AlphaFoldDB" id="A0ABD0MJS6"/>
<reference evidence="1 2" key="1">
    <citation type="submission" date="2024-05" db="EMBL/GenBank/DDBJ databases">
        <title>Genome sequencing and assembly of Indian major carp, Cirrhinus mrigala (Hamilton, 1822).</title>
        <authorList>
            <person name="Mohindra V."/>
            <person name="Chowdhury L.M."/>
            <person name="Lal K."/>
            <person name="Jena J.K."/>
        </authorList>
    </citation>
    <scope>NUCLEOTIDE SEQUENCE [LARGE SCALE GENOMIC DNA]</scope>
    <source>
        <strain evidence="1">CM1030</strain>
        <tissue evidence="1">Blood</tissue>
    </source>
</reference>
<comment type="caution">
    <text evidence="1">The sequence shown here is derived from an EMBL/GenBank/DDBJ whole genome shotgun (WGS) entry which is preliminary data.</text>
</comment>
<feature type="non-terminal residue" evidence="1">
    <location>
        <position position="72"/>
    </location>
</feature>
<evidence type="ECO:0000313" key="2">
    <source>
        <dbReference type="Proteomes" id="UP001529510"/>
    </source>
</evidence>
<dbReference type="Proteomes" id="UP001529510">
    <property type="component" value="Unassembled WGS sequence"/>
</dbReference>
<protein>
    <submittedName>
        <fullName evidence="1">Uncharacterized protein</fullName>
    </submittedName>
</protein>
<name>A0ABD0MJS6_CIRMR</name>
<gene>
    <name evidence="1" type="ORF">M9458_054227</name>
</gene>
<sequence length="72" mass="7699">RWVAECGGVIRRRYSGALTHTGDKSLSGALRGLIASNINQTNEGAVGTRAQTVRLKTSSQILKSCSLPEENL</sequence>
<proteinExistence type="predicted"/>